<evidence type="ECO:0000259" key="1">
    <source>
        <dbReference type="PROSITE" id="PS50234"/>
    </source>
</evidence>
<reference evidence="2" key="2">
    <citation type="journal article" date="2008" name="Genome Biol.">
        <title>Improved genome assembly and evidence-based global gene model set for the chordate Ciona intestinalis: new insight into intron and operon populations.</title>
        <authorList>
            <person name="Satou Y."/>
            <person name="Mineta K."/>
            <person name="Ogasawara M."/>
            <person name="Sasakura Y."/>
            <person name="Shoguchi E."/>
            <person name="Ueno K."/>
            <person name="Yamada L."/>
            <person name="Matsumoto J."/>
            <person name="Wasserscheid J."/>
            <person name="Dewar K."/>
            <person name="Wiley G.B."/>
            <person name="Macmil S.L."/>
            <person name="Roe B.A."/>
            <person name="Zeller R.W."/>
            <person name="Hastings K.E."/>
            <person name="Lemaire P."/>
            <person name="Lindquist E."/>
            <person name="Endo T."/>
            <person name="Hotta K."/>
            <person name="Inaba K."/>
        </authorList>
    </citation>
    <scope>NUCLEOTIDE SEQUENCE [LARGE SCALE GENOMIC DNA]</scope>
    <source>
        <strain evidence="2">wild type</strain>
    </source>
</reference>
<dbReference type="AlphaFoldDB" id="H2XR80"/>
<reference evidence="2" key="4">
    <citation type="submission" date="2025-09" db="UniProtKB">
        <authorList>
            <consortium name="Ensembl"/>
        </authorList>
    </citation>
    <scope>IDENTIFICATION</scope>
</reference>
<dbReference type="EMBL" id="EAAA01001604">
    <property type="status" value="NOT_ANNOTATED_CDS"/>
    <property type="molecule type" value="Genomic_DNA"/>
</dbReference>
<dbReference type="SMART" id="SM00327">
    <property type="entry name" value="VWA"/>
    <property type="match status" value="1"/>
</dbReference>
<dbReference type="InterPro" id="IPR013642">
    <property type="entry name" value="CLCA_N"/>
</dbReference>
<dbReference type="PANTHER" id="PTHR10579">
    <property type="entry name" value="CALCIUM-ACTIVATED CHLORIDE CHANNEL REGULATOR"/>
    <property type="match status" value="1"/>
</dbReference>
<feature type="domain" description="VWFA" evidence="1">
    <location>
        <begin position="295"/>
        <end position="473"/>
    </location>
</feature>
<dbReference type="GeneTree" id="ENSGT00940000165580"/>
<dbReference type="EMBL" id="EAAA01001603">
    <property type="status" value="NOT_ANNOTATED_CDS"/>
    <property type="molecule type" value="Genomic_DNA"/>
</dbReference>
<dbReference type="PROSITE" id="PS50234">
    <property type="entry name" value="VWFA"/>
    <property type="match status" value="1"/>
</dbReference>
<dbReference type="HOGENOM" id="CLU_005812_0_1_1"/>
<reference evidence="3" key="1">
    <citation type="journal article" date="2002" name="Science">
        <title>The draft genome of Ciona intestinalis: insights into chordate and vertebrate origins.</title>
        <authorList>
            <person name="Dehal P."/>
            <person name="Satou Y."/>
            <person name="Campbell R.K."/>
            <person name="Chapman J."/>
            <person name="Degnan B."/>
            <person name="De Tomaso A."/>
            <person name="Davidson B."/>
            <person name="Di Gregorio A."/>
            <person name="Gelpke M."/>
            <person name="Goodstein D.M."/>
            <person name="Harafuji N."/>
            <person name="Hastings K.E."/>
            <person name="Ho I."/>
            <person name="Hotta K."/>
            <person name="Huang W."/>
            <person name="Kawashima T."/>
            <person name="Lemaire P."/>
            <person name="Martinez D."/>
            <person name="Meinertzhagen I.A."/>
            <person name="Necula S."/>
            <person name="Nonaka M."/>
            <person name="Putnam N."/>
            <person name="Rash S."/>
            <person name="Saiga H."/>
            <person name="Satake M."/>
            <person name="Terry A."/>
            <person name="Yamada L."/>
            <person name="Wang H.G."/>
            <person name="Awazu S."/>
            <person name="Azumi K."/>
            <person name="Boore J."/>
            <person name="Branno M."/>
            <person name="Chin-Bow S."/>
            <person name="DeSantis R."/>
            <person name="Doyle S."/>
            <person name="Francino P."/>
            <person name="Keys D.N."/>
            <person name="Haga S."/>
            <person name="Hayashi H."/>
            <person name="Hino K."/>
            <person name="Imai K.S."/>
            <person name="Inaba K."/>
            <person name="Kano S."/>
            <person name="Kobayashi K."/>
            <person name="Kobayashi M."/>
            <person name="Lee B.I."/>
            <person name="Makabe K.W."/>
            <person name="Manohar C."/>
            <person name="Matassi G."/>
            <person name="Medina M."/>
            <person name="Mochizuki Y."/>
            <person name="Mount S."/>
            <person name="Morishita T."/>
            <person name="Miura S."/>
            <person name="Nakayama A."/>
            <person name="Nishizaka S."/>
            <person name="Nomoto H."/>
            <person name="Ohta F."/>
            <person name="Oishi K."/>
            <person name="Rigoutsos I."/>
            <person name="Sano M."/>
            <person name="Sasaki A."/>
            <person name="Sasakura Y."/>
            <person name="Shoguchi E."/>
            <person name="Shin-i T."/>
            <person name="Spagnuolo A."/>
            <person name="Stainier D."/>
            <person name="Suzuki M.M."/>
            <person name="Tassy O."/>
            <person name="Takatori N."/>
            <person name="Tokuoka M."/>
            <person name="Yagi K."/>
            <person name="Yoshizaki F."/>
            <person name="Wada S."/>
            <person name="Zhang C."/>
            <person name="Hyatt P.D."/>
            <person name="Larimer F."/>
            <person name="Detter C."/>
            <person name="Doggett N."/>
            <person name="Glavina T."/>
            <person name="Hawkins T."/>
            <person name="Richardson P."/>
            <person name="Lucas S."/>
            <person name="Kohara Y."/>
            <person name="Levine M."/>
            <person name="Satoh N."/>
            <person name="Rokhsar D.S."/>
        </authorList>
    </citation>
    <scope>NUCLEOTIDE SEQUENCE [LARGE SCALE GENOMIC DNA]</scope>
</reference>
<dbReference type="Gene3D" id="3.40.50.410">
    <property type="entry name" value="von Willebrand factor, type A domain"/>
    <property type="match status" value="1"/>
</dbReference>
<evidence type="ECO:0000313" key="2">
    <source>
        <dbReference type="Ensembl" id="ENSCINP00000032164.1"/>
    </source>
</evidence>
<dbReference type="Pfam" id="PF00092">
    <property type="entry name" value="VWA"/>
    <property type="match status" value="1"/>
</dbReference>
<dbReference type="InParanoid" id="H2XR80"/>
<dbReference type="Ensembl" id="ENSCINT00000031542.1">
    <property type="protein sequence ID" value="ENSCINP00000032164.1"/>
    <property type="gene ID" value="ENSCING00000017522.2"/>
</dbReference>
<dbReference type="CDD" id="cd00198">
    <property type="entry name" value="vWFA"/>
    <property type="match status" value="1"/>
</dbReference>
<proteinExistence type="predicted"/>
<name>H2XR80_CIOIN</name>
<accession>H2XR80</accession>
<sequence>LNLINNGYGNLTIWIGPEVPENFELVTKLQELITKTSSTLFRLTKKRAYIRNVIIAIPKTWGTPPESFNQSISVTFNHAHVFIFSTRPSKESDPYVIKTTPCGFPGAYLRLSPEFVLFGEDMTEMRGAAPEKIVSREWAKLRWGTFDEKARAEDTTKFYLHSDRSIFLHLSLPITGDVVNQSSPRSPCNEKQRLFDNSCVFVPSKQPQEKTYASLLYRADLPYVNDFCDNGDDVTPEMKHDEEAPTVHNLHCKGRSIWAVIREHPDFKDGNNPPMESDEPPALPNFTLLKGFDRRIVLVLDISTSMENYGRMGLMRQAVSNFIDTVPMNTWVGIVVFASRANTLARLTEITSYDARNILKTRLVNTTVQGTSIGSGIMKGLEVLETSGPRSLRGSGGSIIILTDGLEHNNPKINDTIERVREFGVRVSTIALGSNVAKDLEWLASVSNGRTHAASSGQFGIDAELQEAFASHHEQEDNFSVGSISILSQEVVIEKNSTVEKVFLIDSSIGENTRVAVFYQQKPAPLFIYEHEHTERFFFTHDESFQIKTIRIQGNAQVGTWAVVLENEMESTDMRVQVSVTSYQRQTEPLVISPALLCRSFAFTGHEAVVIYANLKQGEHAVLNAYVGAEITRPLSTSGIVDTKFIELKDNGLDPDVTADDGVYSAYFTSFTMQGRYNVKVTVIKNVSSTNKQASSSRKKRQLSLGSADLGSLVGLGLPLPPTTTLTTTTLGDDLTTDAGTFWFSNLMLNVNVIVDRFPPSRIIDLRGNIDESRKLLRLSWSAPGDDLNVGR</sequence>
<evidence type="ECO:0000313" key="3">
    <source>
        <dbReference type="Proteomes" id="UP000008144"/>
    </source>
</evidence>
<dbReference type="Pfam" id="PF08434">
    <property type="entry name" value="CLCA"/>
    <property type="match status" value="1"/>
</dbReference>
<dbReference type="SUPFAM" id="SSF53300">
    <property type="entry name" value="vWA-like"/>
    <property type="match status" value="1"/>
</dbReference>
<dbReference type="InterPro" id="IPR051266">
    <property type="entry name" value="CLCR"/>
</dbReference>
<dbReference type="Proteomes" id="UP000008144">
    <property type="component" value="Chromosome 2"/>
</dbReference>
<dbReference type="InterPro" id="IPR036465">
    <property type="entry name" value="vWFA_dom_sf"/>
</dbReference>
<protein>
    <recommendedName>
        <fullName evidence="1">VWFA domain-containing protein</fullName>
    </recommendedName>
</protein>
<keyword evidence="3" id="KW-1185">Reference proteome</keyword>
<dbReference type="OMA" id="RQFTECE"/>
<dbReference type="InterPro" id="IPR002035">
    <property type="entry name" value="VWF_A"/>
</dbReference>
<organism evidence="2 3">
    <name type="scientific">Ciona intestinalis</name>
    <name type="common">Transparent sea squirt</name>
    <name type="synonym">Ascidia intestinalis</name>
    <dbReference type="NCBI Taxonomy" id="7719"/>
    <lineage>
        <taxon>Eukaryota</taxon>
        <taxon>Metazoa</taxon>
        <taxon>Chordata</taxon>
        <taxon>Tunicata</taxon>
        <taxon>Ascidiacea</taxon>
        <taxon>Phlebobranchia</taxon>
        <taxon>Cionidae</taxon>
        <taxon>Ciona</taxon>
    </lineage>
</organism>
<reference evidence="2" key="3">
    <citation type="submission" date="2025-08" db="UniProtKB">
        <authorList>
            <consortium name="Ensembl"/>
        </authorList>
    </citation>
    <scope>IDENTIFICATION</scope>
</reference>
<dbReference type="PANTHER" id="PTHR10579:SF172">
    <property type="entry name" value="CALCIUM-ACTIVATED CHLORIDE CHANNEL REGULATOR 4 PRECURSOR-RELATED"/>
    <property type="match status" value="1"/>
</dbReference>
<dbReference type="STRING" id="7719.ENSCINP00000032164"/>
<dbReference type="NCBIfam" id="NF041940">
    <property type="entry name" value="choice_anch_X"/>
    <property type="match status" value="1"/>
</dbReference>